<dbReference type="Pfam" id="PF07869">
    <property type="entry name" value="DUF1656"/>
    <property type="match status" value="1"/>
</dbReference>
<evidence type="ECO:0000313" key="7">
    <source>
        <dbReference type="Proteomes" id="UP001595713"/>
    </source>
</evidence>
<accession>A0ABV7SXZ9</accession>
<keyword evidence="2 5" id="KW-0812">Transmembrane</keyword>
<name>A0ABV7SXZ9_9SPHN</name>
<evidence type="ECO:0000256" key="4">
    <source>
        <dbReference type="ARBA" id="ARBA00023136"/>
    </source>
</evidence>
<feature type="transmembrane region" description="Helical" evidence="5">
    <location>
        <begin position="46"/>
        <end position="69"/>
    </location>
</feature>
<dbReference type="EMBL" id="JBHRXP010000007">
    <property type="protein sequence ID" value="MFC3580965.1"/>
    <property type="molecule type" value="Genomic_DNA"/>
</dbReference>
<evidence type="ECO:0000313" key="6">
    <source>
        <dbReference type="EMBL" id="MFC3580965.1"/>
    </source>
</evidence>
<proteinExistence type="predicted"/>
<dbReference type="InterPro" id="IPR012451">
    <property type="entry name" value="DUF1656"/>
</dbReference>
<feature type="transmembrane region" description="Helical" evidence="5">
    <location>
        <begin position="12"/>
        <end position="34"/>
    </location>
</feature>
<keyword evidence="7" id="KW-1185">Reference proteome</keyword>
<evidence type="ECO:0000256" key="1">
    <source>
        <dbReference type="ARBA" id="ARBA00022475"/>
    </source>
</evidence>
<gene>
    <name evidence="6" type="ORF">ACFONA_12385</name>
</gene>
<keyword evidence="1" id="KW-1003">Cell membrane</keyword>
<dbReference type="RefSeq" id="WP_261294340.1">
    <property type="nucleotide sequence ID" value="NZ_JANQBK010000006.1"/>
</dbReference>
<sequence>MTGEISLGGVYFPTLLLLAIGATVLTLIVTRLLTHIGFYRFVAYRPLVDLALFFLMLGLASLLTSHFGLLS</sequence>
<keyword evidence="4 5" id="KW-0472">Membrane</keyword>
<comment type="caution">
    <text evidence="6">The sequence shown here is derived from an EMBL/GenBank/DDBJ whole genome shotgun (WGS) entry which is preliminary data.</text>
</comment>
<organism evidence="6 7">
    <name type="scientific">Sphingomonas hylomeconis</name>
    <dbReference type="NCBI Taxonomy" id="1395958"/>
    <lineage>
        <taxon>Bacteria</taxon>
        <taxon>Pseudomonadati</taxon>
        <taxon>Pseudomonadota</taxon>
        <taxon>Alphaproteobacteria</taxon>
        <taxon>Sphingomonadales</taxon>
        <taxon>Sphingomonadaceae</taxon>
        <taxon>Sphingomonas</taxon>
    </lineage>
</organism>
<protein>
    <submittedName>
        <fullName evidence="6">DUF1656 domain-containing protein</fullName>
    </submittedName>
</protein>
<keyword evidence="3 5" id="KW-1133">Transmembrane helix</keyword>
<dbReference type="Proteomes" id="UP001595713">
    <property type="component" value="Unassembled WGS sequence"/>
</dbReference>
<evidence type="ECO:0000256" key="5">
    <source>
        <dbReference type="SAM" id="Phobius"/>
    </source>
</evidence>
<reference evidence="7" key="1">
    <citation type="journal article" date="2019" name="Int. J. Syst. Evol. Microbiol.">
        <title>The Global Catalogue of Microorganisms (GCM) 10K type strain sequencing project: providing services to taxonomists for standard genome sequencing and annotation.</title>
        <authorList>
            <consortium name="The Broad Institute Genomics Platform"/>
            <consortium name="The Broad Institute Genome Sequencing Center for Infectious Disease"/>
            <person name="Wu L."/>
            <person name="Ma J."/>
        </authorList>
    </citation>
    <scope>NUCLEOTIDE SEQUENCE [LARGE SCALE GENOMIC DNA]</scope>
    <source>
        <strain evidence="7">KCTC 42739</strain>
    </source>
</reference>
<evidence type="ECO:0000256" key="3">
    <source>
        <dbReference type="ARBA" id="ARBA00022989"/>
    </source>
</evidence>
<evidence type="ECO:0000256" key="2">
    <source>
        <dbReference type="ARBA" id="ARBA00022692"/>
    </source>
</evidence>